<name>S5M4D9_9CAUD</name>
<evidence type="ECO:0000313" key="1">
    <source>
        <dbReference type="EMBL" id="AGR46726.1"/>
    </source>
</evidence>
<organism evidence="1 2">
    <name type="scientific">Bacillus phage JL</name>
    <dbReference type="NCBI Taxonomy" id="1296655"/>
    <lineage>
        <taxon>Viruses</taxon>
        <taxon>Duplodnaviria</taxon>
        <taxon>Heunggongvirae</taxon>
        <taxon>Uroviricota</taxon>
        <taxon>Caudoviricetes</taxon>
        <taxon>Herelleviridae</taxon>
        <taxon>Spounavirinae</taxon>
        <taxon>Siminovitchvirus</taxon>
        <taxon>Siminovitchvirus JL</taxon>
    </lineage>
</organism>
<dbReference type="GeneID" id="26642154"/>
<keyword evidence="2" id="KW-1185">Reference proteome</keyword>
<proteinExistence type="predicted"/>
<dbReference type="EMBL" id="KC595512">
    <property type="protein sequence ID" value="AGR46726.1"/>
    <property type="molecule type" value="Genomic_DNA"/>
</dbReference>
<reference evidence="1 2" key="1">
    <citation type="journal article" date="2014" name="Genome Announc.">
        <title>Genome Sequences of Three Novel Bacillus cereus Bacteriophages.</title>
        <authorList>
            <person name="Grose J.H."/>
            <person name="Jensen J.D."/>
            <person name="Merrill B.D."/>
            <person name="Fisher J.N."/>
            <person name="Burnett S.H."/>
            <person name="Breakwell D.P."/>
        </authorList>
    </citation>
    <scope>NUCLEOTIDE SEQUENCE [LARGE SCALE GENOMIC DNA]</scope>
</reference>
<dbReference type="Proteomes" id="UP000015092">
    <property type="component" value="Segment"/>
</dbReference>
<protein>
    <submittedName>
        <fullName evidence="1">Uncharacterized protein</fullName>
    </submittedName>
</protein>
<accession>S5M4D9</accession>
<dbReference type="OrthoDB" id="34625at10239"/>
<gene>
    <name evidence="1" type="ORF">JL_36</name>
</gene>
<sequence length="116" mass="12568">MGITVTNKSTLHINGVEIDHEGLRIERSPNGGAVIHLNSMTLPEEDWKQLRGSKAKIAATHSKTVITDGRKGSTSIANRAFTGKLASVSYYSRHTLDHMDTVGGVTLTVNPSWVVE</sequence>
<dbReference type="RefSeq" id="YP_009215816.1">
    <property type="nucleotide sequence ID" value="NC_028982.1"/>
</dbReference>
<dbReference type="KEGG" id="vg:26642154"/>
<evidence type="ECO:0000313" key="2">
    <source>
        <dbReference type="Proteomes" id="UP000015092"/>
    </source>
</evidence>